<evidence type="ECO:0000313" key="2">
    <source>
        <dbReference type="EMBL" id="OQE35144.1"/>
    </source>
</evidence>
<organism evidence="2 3">
    <name type="scientific">Penicillium coprophilum</name>
    <dbReference type="NCBI Taxonomy" id="36646"/>
    <lineage>
        <taxon>Eukaryota</taxon>
        <taxon>Fungi</taxon>
        <taxon>Dikarya</taxon>
        <taxon>Ascomycota</taxon>
        <taxon>Pezizomycotina</taxon>
        <taxon>Eurotiomycetes</taxon>
        <taxon>Eurotiomycetidae</taxon>
        <taxon>Eurotiales</taxon>
        <taxon>Aspergillaceae</taxon>
        <taxon>Penicillium</taxon>
    </lineage>
</organism>
<evidence type="ECO:0000256" key="1">
    <source>
        <dbReference type="SAM" id="MobiDB-lite"/>
    </source>
</evidence>
<gene>
    <name evidence="2" type="ORF">PENCOP_c014G04655</name>
</gene>
<dbReference type="STRING" id="36646.A0A1V6U9J6"/>
<accession>A0A1V6U9J6</accession>
<feature type="compositionally biased region" description="Polar residues" evidence="1">
    <location>
        <begin position="17"/>
        <end position="33"/>
    </location>
</feature>
<reference evidence="3" key="1">
    <citation type="journal article" date="2017" name="Nat. Microbiol.">
        <title>Global analysis of biosynthetic gene clusters reveals vast potential of secondary metabolite production in Penicillium species.</title>
        <authorList>
            <person name="Nielsen J.C."/>
            <person name="Grijseels S."/>
            <person name="Prigent S."/>
            <person name="Ji B."/>
            <person name="Dainat J."/>
            <person name="Nielsen K.F."/>
            <person name="Frisvad J.C."/>
            <person name="Workman M."/>
            <person name="Nielsen J."/>
        </authorList>
    </citation>
    <scope>NUCLEOTIDE SEQUENCE [LARGE SCALE GENOMIC DNA]</scope>
    <source>
        <strain evidence="3">IBT 31321</strain>
    </source>
</reference>
<dbReference type="AlphaFoldDB" id="A0A1V6U9J6"/>
<dbReference type="EMBL" id="MDDG01000014">
    <property type="protein sequence ID" value="OQE35144.1"/>
    <property type="molecule type" value="Genomic_DNA"/>
</dbReference>
<keyword evidence="3" id="KW-1185">Reference proteome</keyword>
<evidence type="ECO:0000313" key="3">
    <source>
        <dbReference type="Proteomes" id="UP000191500"/>
    </source>
</evidence>
<proteinExistence type="predicted"/>
<protein>
    <submittedName>
        <fullName evidence="2">Uncharacterized protein</fullName>
    </submittedName>
</protein>
<comment type="caution">
    <text evidence="2">The sequence shown here is derived from an EMBL/GenBank/DDBJ whole genome shotgun (WGS) entry which is preliminary data.</text>
</comment>
<feature type="region of interest" description="Disordered" evidence="1">
    <location>
        <begin position="1"/>
        <end position="33"/>
    </location>
</feature>
<sequence>MPYPKTSKGAHKRERSMNTTSIKSSRTPKPSSVTESFYISKDDRLCKLWPSLLRQIVSKIDHAGLCIITCVRQKAPDATNITTTILVCNSENLPHHRHISIAKIRELLNRNRLESVAIEFARGDFTRGVSDLHQEELDHRAVQLPSIISQSLALENTNSSGTFGGFVELKMPGEARYRVLGLTCFHCVCPSEIELAPDLVERIQRWRTSGIKPADHWRQKLRVRHPSSMAIKDKTQSLKAGVREIERDENYIKFRELERDNLQFTLGRGAKKTFDQMVETRNHMRGFLRGIHIFEAHNWGTFGHVFAGSGLRATSTNPSSTLDWALIKIHGQRSGYCKGKAHPLESAVLESVVEDKVIKERLTYEHSILPIQGPRFPQAGRLLCGYWHAFRWLQ</sequence>
<name>A0A1V6U9J6_9EURO</name>
<dbReference type="Proteomes" id="UP000191500">
    <property type="component" value="Unassembled WGS sequence"/>
</dbReference>